<dbReference type="PANTHER" id="PTHR48090">
    <property type="entry name" value="UNDECAPRENYL-PHOSPHATE 4-DEOXY-4-FORMAMIDO-L-ARABINOSE TRANSFERASE-RELATED"/>
    <property type="match status" value="1"/>
</dbReference>
<evidence type="ECO:0000259" key="11">
    <source>
        <dbReference type="Pfam" id="PF00535"/>
    </source>
</evidence>
<evidence type="ECO:0000256" key="10">
    <source>
        <dbReference type="SAM" id="Phobius"/>
    </source>
</evidence>
<dbReference type="InterPro" id="IPR050256">
    <property type="entry name" value="Glycosyltransferase_2"/>
</dbReference>
<sequence>MTPVDPVPSRPGEPARTEPARTEPAGTEPARTEPVYTMSVVVPVYQGERTLAAMVGELVPYTHGAITPDGHAYRIAEVILVHDNGPDQSDAVMRTLADQHPFVSIVWLSRNFGQHAATIAGMAKSTGRWIVTLDEDGQHDPADLGAFLDTAIRERAGVVYARFTNERPHGFFRAAASKSSKRMLGTAFHLPDASQFQSFRLVRGDMGRKLASFAATGVYLDVALSWVTNRVATCPTRLRTADGRVSGYSLPALFAYFWRMVLTSGTAGLRAVSVLGGIIALLGIGVAVYVIVAPQVGTNPETAGWASLMVAVLLCSGAILFALGVIAEYIGVGLNVSMGRPLYLTVDDPETIMPDDDGLDGALVDQTGDGHDAAEKGVQDAR</sequence>
<evidence type="ECO:0000256" key="3">
    <source>
        <dbReference type="ARBA" id="ARBA00022676"/>
    </source>
</evidence>
<dbReference type="EC" id="2.4.2.53" evidence="12"/>
<keyword evidence="8 10" id="KW-0472">Membrane</keyword>
<dbReference type="InterPro" id="IPR029044">
    <property type="entry name" value="Nucleotide-diphossugar_trans"/>
</dbReference>
<dbReference type="Gene3D" id="3.90.550.10">
    <property type="entry name" value="Spore Coat Polysaccharide Biosynthesis Protein SpsA, Chain A"/>
    <property type="match status" value="1"/>
</dbReference>
<reference evidence="12 13" key="1">
    <citation type="submission" date="2020-07" db="EMBL/GenBank/DDBJ databases">
        <title>Sequencing the genomes of 1000 actinobacteria strains.</title>
        <authorList>
            <person name="Klenk H.-P."/>
        </authorList>
    </citation>
    <scope>NUCLEOTIDE SEQUENCE [LARGE SCALE GENOMIC DNA]</scope>
    <source>
        <strain evidence="12 13">DSM 26474</strain>
    </source>
</reference>
<keyword evidence="5 10" id="KW-0812">Transmembrane</keyword>
<dbReference type="SUPFAM" id="SSF53448">
    <property type="entry name" value="Nucleotide-diphospho-sugar transferases"/>
    <property type="match status" value="1"/>
</dbReference>
<comment type="caution">
    <text evidence="12">The sequence shown here is derived from an EMBL/GenBank/DDBJ whole genome shotgun (WGS) entry which is preliminary data.</text>
</comment>
<feature type="transmembrane region" description="Helical" evidence="10">
    <location>
        <begin position="304"/>
        <end position="330"/>
    </location>
</feature>
<dbReference type="EMBL" id="JACCBM010000001">
    <property type="protein sequence ID" value="NYD72370.1"/>
    <property type="molecule type" value="Genomic_DNA"/>
</dbReference>
<keyword evidence="6" id="KW-0448">Lipopolysaccharide biosynthesis</keyword>
<accession>A0A852SUW6</accession>
<dbReference type="Pfam" id="PF00535">
    <property type="entry name" value="Glycos_transf_2"/>
    <property type="match status" value="1"/>
</dbReference>
<evidence type="ECO:0000256" key="5">
    <source>
        <dbReference type="ARBA" id="ARBA00022692"/>
    </source>
</evidence>
<evidence type="ECO:0000256" key="7">
    <source>
        <dbReference type="ARBA" id="ARBA00022989"/>
    </source>
</evidence>
<evidence type="ECO:0000256" key="9">
    <source>
        <dbReference type="SAM" id="MobiDB-lite"/>
    </source>
</evidence>
<feature type="transmembrane region" description="Helical" evidence="10">
    <location>
        <begin position="274"/>
        <end position="292"/>
    </location>
</feature>
<comment type="similarity">
    <text evidence="1">Belongs to the glycosyltransferase 2 family.</text>
</comment>
<evidence type="ECO:0000256" key="6">
    <source>
        <dbReference type="ARBA" id="ARBA00022985"/>
    </source>
</evidence>
<feature type="transmembrane region" description="Helical" evidence="10">
    <location>
        <begin position="248"/>
        <end position="267"/>
    </location>
</feature>
<feature type="compositionally biased region" description="Pro residues" evidence="9">
    <location>
        <begin position="1"/>
        <end position="11"/>
    </location>
</feature>
<feature type="region of interest" description="Disordered" evidence="9">
    <location>
        <begin position="1"/>
        <end position="32"/>
    </location>
</feature>
<evidence type="ECO:0000313" key="12">
    <source>
        <dbReference type="EMBL" id="NYD72370.1"/>
    </source>
</evidence>
<evidence type="ECO:0000256" key="1">
    <source>
        <dbReference type="ARBA" id="ARBA00006739"/>
    </source>
</evidence>
<feature type="domain" description="Glycosyltransferase 2-like" evidence="11">
    <location>
        <begin position="39"/>
        <end position="178"/>
    </location>
</feature>
<dbReference type="GO" id="GO:0009103">
    <property type="term" value="P:lipopolysaccharide biosynthetic process"/>
    <property type="evidence" value="ECO:0007669"/>
    <property type="project" value="UniProtKB-KW"/>
</dbReference>
<keyword evidence="3 12" id="KW-0328">Glycosyltransferase</keyword>
<dbReference type="PANTHER" id="PTHR48090:SF3">
    <property type="entry name" value="UNDECAPRENYL-PHOSPHATE 4-DEOXY-4-FORMAMIDO-L-ARABINOSE TRANSFERASE"/>
    <property type="match status" value="1"/>
</dbReference>
<keyword evidence="2" id="KW-1003">Cell membrane</keyword>
<dbReference type="InterPro" id="IPR001173">
    <property type="entry name" value="Glyco_trans_2-like"/>
</dbReference>
<dbReference type="RefSeq" id="WP_179549147.1">
    <property type="nucleotide sequence ID" value="NZ_BSEW01000002.1"/>
</dbReference>
<keyword evidence="7 10" id="KW-1133">Transmembrane helix</keyword>
<organism evidence="12 13">
    <name type="scientific">Herbiconiux flava</name>
    <dbReference type="NCBI Taxonomy" id="881268"/>
    <lineage>
        <taxon>Bacteria</taxon>
        <taxon>Bacillati</taxon>
        <taxon>Actinomycetota</taxon>
        <taxon>Actinomycetes</taxon>
        <taxon>Micrococcales</taxon>
        <taxon>Microbacteriaceae</taxon>
        <taxon>Herbiconiux</taxon>
    </lineage>
</organism>
<name>A0A852SUW6_9MICO</name>
<gene>
    <name evidence="12" type="ORF">BJ984_003528</name>
</gene>
<evidence type="ECO:0000256" key="2">
    <source>
        <dbReference type="ARBA" id="ARBA00022475"/>
    </source>
</evidence>
<keyword evidence="13" id="KW-1185">Reference proteome</keyword>
<dbReference type="Proteomes" id="UP000549913">
    <property type="component" value="Unassembled WGS sequence"/>
</dbReference>
<evidence type="ECO:0000256" key="4">
    <source>
        <dbReference type="ARBA" id="ARBA00022679"/>
    </source>
</evidence>
<evidence type="ECO:0000313" key="13">
    <source>
        <dbReference type="Proteomes" id="UP000549913"/>
    </source>
</evidence>
<protein>
    <submittedName>
        <fullName evidence="12">Undecaprenyl-phosphate 4-deoxy-4-formamido-L-arabinose transferase</fullName>
        <ecNumber evidence="12">2.4.2.53</ecNumber>
    </submittedName>
</protein>
<evidence type="ECO:0000256" key="8">
    <source>
        <dbReference type="ARBA" id="ARBA00023136"/>
    </source>
</evidence>
<keyword evidence="4 12" id="KW-0808">Transferase</keyword>
<dbReference type="GO" id="GO:0005886">
    <property type="term" value="C:plasma membrane"/>
    <property type="evidence" value="ECO:0007669"/>
    <property type="project" value="TreeGrafter"/>
</dbReference>
<dbReference type="AlphaFoldDB" id="A0A852SUW6"/>
<proteinExistence type="inferred from homology"/>
<dbReference type="GO" id="GO:0099621">
    <property type="term" value="F:undecaprenyl-phosphate 4-deoxy-4-formamido-L-arabinose transferase activity"/>
    <property type="evidence" value="ECO:0007669"/>
    <property type="project" value="UniProtKB-EC"/>
</dbReference>